<gene>
    <name evidence="1" type="ORF">K402DRAFT_33831</name>
</gene>
<reference evidence="1" key="1">
    <citation type="journal article" date="2020" name="Stud. Mycol.">
        <title>101 Dothideomycetes genomes: a test case for predicting lifestyles and emergence of pathogens.</title>
        <authorList>
            <person name="Haridas S."/>
            <person name="Albert R."/>
            <person name="Binder M."/>
            <person name="Bloem J."/>
            <person name="Labutti K."/>
            <person name="Salamov A."/>
            <person name="Andreopoulos B."/>
            <person name="Baker S."/>
            <person name="Barry K."/>
            <person name="Bills G."/>
            <person name="Bluhm B."/>
            <person name="Cannon C."/>
            <person name="Castanera R."/>
            <person name="Culley D."/>
            <person name="Daum C."/>
            <person name="Ezra D."/>
            <person name="Gonzalez J."/>
            <person name="Henrissat B."/>
            <person name="Kuo A."/>
            <person name="Liang C."/>
            <person name="Lipzen A."/>
            <person name="Lutzoni F."/>
            <person name="Magnuson J."/>
            <person name="Mondo S."/>
            <person name="Nolan M."/>
            <person name="Ohm R."/>
            <person name="Pangilinan J."/>
            <person name="Park H.-J."/>
            <person name="Ramirez L."/>
            <person name="Alfaro M."/>
            <person name="Sun H."/>
            <person name="Tritt A."/>
            <person name="Yoshinaga Y."/>
            <person name="Zwiers L.-H."/>
            <person name="Turgeon B."/>
            <person name="Goodwin S."/>
            <person name="Spatafora J."/>
            <person name="Crous P."/>
            <person name="Grigoriev I."/>
        </authorList>
    </citation>
    <scope>NUCLEOTIDE SEQUENCE</scope>
    <source>
        <strain evidence="1">CBS 113979</strain>
    </source>
</reference>
<sequence length="145" mass="16025">MERLLSGKAATNRSYIFRIDPSKSPFENNQTRRRPPKRTPAALTILPRKPPCLVQPFIPTSHPSSQLSEQVILHCYRRHYIPYGAYSTLRMRGTPHAVPLKRPGYLLQNAKTRGEATPCPANAPATGIPSGISLKGLLCASNPLN</sequence>
<evidence type="ECO:0000313" key="1">
    <source>
        <dbReference type="EMBL" id="KAF1988361.1"/>
    </source>
</evidence>
<keyword evidence="2" id="KW-1185">Reference proteome</keyword>
<dbReference type="EMBL" id="ML977149">
    <property type="protein sequence ID" value="KAF1988361.1"/>
    <property type="molecule type" value="Genomic_DNA"/>
</dbReference>
<accession>A0A6G1H568</accession>
<organism evidence="1 2">
    <name type="scientific">Aulographum hederae CBS 113979</name>
    <dbReference type="NCBI Taxonomy" id="1176131"/>
    <lineage>
        <taxon>Eukaryota</taxon>
        <taxon>Fungi</taxon>
        <taxon>Dikarya</taxon>
        <taxon>Ascomycota</taxon>
        <taxon>Pezizomycotina</taxon>
        <taxon>Dothideomycetes</taxon>
        <taxon>Pleosporomycetidae</taxon>
        <taxon>Aulographales</taxon>
        <taxon>Aulographaceae</taxon>
    </lineage>
</organism>
<name>A0A6G1H568_9PEZI</name>
<dbReference type="Proteomes" id="UP000800041">
    <property type="component" value="Unassembled WGS sequence"/>
</dbReference>
<proteinExistence type="predicted"/>
<protein>
    <submittedName>
        <fullName evidence="1">Uncharacterized protein</fullName>
    </submittedName>
</protein>
<evidence type="ECO:0000313" key="2">
    <source>
        <dbReference type="Proteomes" id="UP000800041"/>
    </source>
</evidence>
<dbReference type="AlphaFoldDB" id="A0A6G1H568"/>